<comment type="similarity">
    <text evidence="1">Belongs to the C/M/P thioester hydrolase family.</text>
</comment>
<dbReference type="GO" id="GO:0009062">
    <property type="term" value="P:fatty acid catabolic process"/>
    <property type="evidence" value="ECO:0007669"/>
    <property type="project" value="TreeGrafter"/>
</dbReference>
<dbReference type="InterPro" id="IPR049449">
    <property type="entry name" value="TesB_ACOT8-like_N"/>
</dbReference>
<evidence type="ECO:0000256" key="2">
    <source>
        <dbReference type="ARBA" id="ARBA00022801"/>
    </source>
</evidence>
<keyword evidence="2" id="KW-0378">Hydrolase</keyword>
<dbReference type="InterPro" id="IPR029069">
    <property type="entry name" value="HotDog_dom_sf"/>
</dbReference>
<name>A0AA46NXV2_9NOCA</name>
<organism evidence="5 6">
    <name type="scientific">Rhodococcus aetherivorans</name>
    <dbReference type="NCBI Taxonomy" id="191292"/>
    <lineage>
        <taxon>Bacteria</taxon>
        <taxon>Bacillati</taxon>
        <taxon>Actinomycetota</taxon>
        <taxon>Actinomycetes</taxon>
        <taxon>Mycobacteriales</taxon>
        <taxon>Nocardiaceae</taxon>
        <taxon>Rhodococcus</taxon>
    </lineage>
</organism>
<dbReference type="InterPro" id="IPR049450">
    <property type="entry name" value="ACOT8-like_C"/>
</dbReference>
<dbReference type="Gene3D" id="2.40.160.210">
    <property type="entry name" value="Acyl-CoA thioesterase, double hotdog domain"/>
    <property type="match status" value="1"/>
</dbReference>
<dbReference type="CDD" id="cd03445">
    <property type="entry name" value="Thioesterase_II_repeat2"/>
    <property type="match status" value="1"/>
</dbReference>
<dbReference type="AlphaFoldDB" id="A0AA46NXV2"/>
<dbReference type="Pfam" id="PF13622">
    <property type="entry name" value="4HBT_3"/>
    <property type="match status" value="1"/>
</dbReference>
<feature type="domain" description="Acyl-CoA thioesterase-like C-terminal" evidence="4">
    <location>
        <begin position="136"/>
        <end position="272"/>
    </location>
</feature>
<reference evidence="5" key="1">
    <citation type="submission" date="2022-09" db="EMBL/GenBank/DDBJ databases">
        <title>The genome sequence of Rhodococcus aetherivorans N1.</title>
        <authorList>
            <person name="Jiang W."/>
        </authorList>
    </citation>
    <scope>NUCLEOTIDE SEQUENCE</scope>
    <source>
        <strain evidence="5">N1</strain>
    </source>
</reference>
<dbReference type="RefSeq" id="WP_050034447.1">
    <property type="nucleotide sequence ID" value="NZ_CP011341.1"/>
</dbReference>
<sequence length="287" mass="31615">MPELLDVDMVGPDEFRGLCCEGSPGRAFGGHIAAQALAAVQRTIREDRSVHSLHGYFPSRGCPDREVRYVVQRLKDGNSYDLRAVTAWQGSGAIFTMTASFKVPESDSSRHTVMPDVPAPELLEELGGEWDRTWANLDRTSPVGRAVEIRPVRAKPHQGGEPGESRRSLWIRFAGHLPASPARHDCALTFLSDLALARTAVVGHSPSTAQDPSTVFTTSLDHSIWFHQQCHADRWMLYTQRSRVSGDGRGHTFGEIWSRRGELIATTTQEVVLRSLRESTPVPAGPG</sequence>
<protein>
    <submittedName>
        <fullName evidence="5">Thioesterase family protein</fullName>
    </submittedName>
</protein>
<dbReference type="KEGG" id="rav:AAT18_02205"/>
<evidence type="ECO:0000313" key="6">
    <source>
        <dbReference type="Proteomes" id="UP001163947"/>
    </source>
</evidence>
<feature type="domain" description="Acyl-CoA thioesterase-like N-terminal HotDog" evidence="3">
    <location>
        <begin position="25"/>
        <end position="101"/>
    </location>
</feature>
<gene>
    <name evidence="5" type="ORF">OCS65_27060</name>
</gene>
<dbReference type="InterPro" id="IPR042171">
    <property type="entry name" value="Acyl-CoA_hotdog"/>
</dbReference>
<accession>A0AA46NXV2</accession>
<dbReference type="GO" id="GO:0006637">
    <property type="term" value="P:acyl-CoA metabolic process"/>
    <property type="evidence" value="ECO:0007669"/>
    <property type="project" value="InterPro"/>
</dbReference>
<dbReference type="GeneID" id="83624158"/>
<evidence type="ECO:0000259" key="4">
    <source>
        <dbReference type="Pfam" id="PF20789"/>
    </source>
</evidence>
<dbReference type="InterPro" id="IPR003703">
    <property type="entry name" value="Acyl_CoA_thio"/>
</dbReference>
<dbReference type="PANTHER" id="PTHR11066">
    <property type="entry name" value="ACYL-COA THIOESTERASE"/>
    <property type="match status" value="1"/>
</dbReference>
<dbReference type="EMBL" id="CP106982">
    <property type="protein sequence ID" value="UYF94036.1"/>
    <property type="molecule type" value="Genomic_DNA"/>
</dbReference>
<evidence type="ECO:0000259" key="3">
    <source>
        <dbReference type="Pfam" id="PF13622"/>
    </source>
</evidence>
<dbReference type="PANTHER" id="PTHR11066:SF34">
    <property type="entry name" value="ACYL-COENZYME A THIOESTERASE 8"/>
    <property type="match status" value="1"/>
</dbReference>
<dbReference type="SUPFAM" id="SSF54637">
    <property type="entry name" value="Thioesterase/thiol ester dehydrase-isomerase"/>
    <property type="match status" value="2"/>
</dbReference>
<dbReference type="GO" id="GO:0047617">
    <property type="term" value="F:fatty acyl-CoA hydrolase activity"/>
    <property type="evidence" value="ECO:0007669"/>
    <property type="project" value="InterPro"/>
</dbReference>
<dbReference type="Pfam" id="PF20789">
    <property type="entry name" value="4HBT_3C"/>
    <property type="match status" value="1"/>
</dbReference>
<dbReference type="Proteomes" id="UP001163947">
    <property type="component" value="Chromosome"/>
</dbReference>
<evidence type="ECO:0000256" key="1">
    <source>
        <dbReference type="ARBA" id="ARBA00006538"/>
    </source>
</evidence>
<proteinExistence type="inferred from homology"/>
<dbReference type="CDD" id="cd03444">
    <property type="entry name" value="Thioesterase_II_repeat1"/>
    <property type="match status" value="1"/>
</dbReference>
<evidence type="ECO:0000313" key="5">
    <source>
        <dbReference type="EMBL" id="UYF94036.1"/>
    </source>
</evidence>